<feature type="compositionally biased region" description="Low complexity" evidence="4">
    <location>
        <begin position="367"/>
        <end position="385"/>
    </location>
</feature>
<evidence type="ECO:0000313" key="9">
    <source>
        <dbReference type="EMBL" id="PZX14326.1"/>
    </source>
</evidence>
<keyword evidence="3" id="KW-0175">Coiled coil</keyword>
<dbReference type="Gene3D" id="2.40.420.20">
    <property type="match status" value="1"/>
</dbReference>
<dbReference type="NCBIfam" id="TIGR01730">
    <property type="entry name" value="RND_mfp"/>
    <property type="match status" value="1"/>
</dbReference>
<evidence type="ECO:0000259" key="7">
    <source>
        <dbReference type="Pfam" id="PF25944"/>
    </source>
</evidence>
<evidence type="ECO:0000256" key="5">
    <source>
        <dbReference type="SAM" id="SignalP"/>
    </source>
</evidence>
<dbReference type="GO" id="GO:0005886">
    <property type="term" value="C:plasma membrane"/>
    <property type="evidence" value="ECO:0007669"/>
    <property type="project" value="TreeGrafter"/>
</dbReference>
<protein>
    <submittedName>
        <fullName evidence="9">Membrane fusion protein (Multidrug efflux system)</fullName>
    </submittedName>
</protein>
<dbReference type="EMBL" id="QKZL01000014">
    <property type="protein sequence ID" value="PZX14326.1"/>
    <property type="molecule type" value="Genomic_DNA"/>
</dbReference>
<dbReference type="Gene3D" id="2.40.30.170">
    <property type="match status" value="1"/>
</dbReference>
<evidence type="ECO:0000256" key="2">
    <source>
        <dbReference type="ARBA" id="ARBA00009477"/>
    </source>
</evidence>
<feature type="coiled-coil region" evidence="3">
    <location>
        <begin position="97"/>
        <end position="178"/>
    </location>
</feature>
<feature type="chain" id="PRO_5016181013" evidence="5">
    <location>
        <begin position="26"/>
        <end position="401"/>
    </location>
</feature>
<feature type="domain" description="Multidrug resistance protein MdtA-like barrel-sandwich hybrid" evidence="6">
    <location>
        <begin position="64"/>
        <end position="205"/>
    </location>
</feature>
<dbReference type="AlphaFoldDB" id="A0A2W7NME2"/>
<comment type="subcellular location">
    <subcellularLocation>
        <location evidence="1">Cell envelope</location>
    </subcellularLocation>
</comment>
<dbReference type="GO" id="GO:0030313">
    <property type="term" value="C:cell envelope"/>
    <property type="evidence" value="ECO:0007669"/>
    <property type="project" value="UniProtKB-SubCell"/>
</dbReference>
<keyword evidence="5" id="KW-0732">Signal</keyword>
<dbReference type="PANTHER" id="PTHR30158:SF3">
    <property type="entry name" value="MULTIDRUG EFFLUX PUMP SUBUNIT ACRA-RELATED"/>
    <property type="match status" value="1"/>
</dbReference>
<dbReference type="SUPFAM" id="SSF111369">
    <property type="entry name" value="HlyD-like secretion proteins"/>
    <property type="match status" value="1"/>
</dbReference>
<dbReference type="InterPro" id="IPR058626">
    <property type="entry name" value="MdtA-like_b-barrel"/>
</dbReference>
<dbReference type="GO" id="GO:0022857">
    <property type="term" value="F:transmembrane transporter activity"/>
    <property type="evidence" value="ECO:0007669"/>
    <property type="project" value="InterPro"/>
</dbReference>
<evidence type="ECO:0000256" key="1">
    <source>
        <dbReference type="ARBA" id="ARBA00004196"/>
    </source>
</evidence>
<dbReference type="GO" id="GO:0046677">
    <property type="term" value="P:response to antibiotic"/>
    <property type="evidence" value="ECO:0007669"/>
    <property type="project" value="TreeGrafter"/>
</dbReference>
<evidence type="ECO:0000259" key="6">
    <source>
        <dbReference type="Pfam" id="PF25917"/>
    </source>
</evidence>
<evidence type="ECO:0000256" key="4">
    <source>
        <dbReference type="SAM" id="MobiDB-lite"/>
    </source>
</evidence>
<dbReference type="Gene3D" id="2.40.50.100">
    <property type="match status" value="1"/>
</dbReference>
<dbReference type="Pfam" id="PF25944">
    <property type="entry name" value="Beta-barrel_RND"/>
    <property type="match status" value="1"/>
</dbReference>
<proteinExistence type="inferred from homology"/>
<dbReference type="InterPro" id="IPR058625">
    <property type="entry name" value="MdtA-like_BSH"/>
</dbReference>
<gene>
    <name evidence="9" type="ORF">LX81_02909</name>
</gene>
<comment type="similarity">
    <text evidence="2">Belongs to the membrane fusion protein (MFP) (TC 8.A.1) family.</text>
</comment>
<feature type="domain" description="Multidrug resistance protein MdtA-like beta-barrel" evidence="7">
    <location>
        <begin position="210"/>
        <end position="296"/>
    </location>
</feature>
<dbReference type="Proteomes" id="UP000248916">
    <property type="component" value="Unassembled WGS sequence"/>
</dbReference>
<dbReference type="Pfam" id="PF25967">
    <property type="entry name" value="RND-MFP_C"/>
    <property type="match status" value="1"/>
</dbReference>
<comment type="caution">
    <text evidence="9">The sequence shown here is derived from an EMBL/GenBank/DDBJ whole genome shotgun (WGS) entry which is preliminary data.</text>
</comment>
<evidence type="ECO:0000313" key="10">
    <source>
        <dbReference type="Proteomes" id="UP000248916"/>
    </source>
</evidence>
<organism evidence="9 10">
    <name type="scientific">Palleronia aestuarii</name>
    <dbReference type="NCBI Taxonomy" id="568105"/>
    <lineage>
        <taxon>Bacteria</taxon>
        <taxon>Pseudomonadati</taxon>
        <taxon>Pseudomonadota</taxon>
        <taxon>Alphaproteobacteria</taxon>
        <taxon>Rhodobacterales</taxon>
        <taxon>Roseobacteraceae</taxon>
        <taxon>Palleronia</taxon>
    </lineage>
</organism>
<dbReference type="PANTHER" id="PTHR30158">
    <property type="entry name" value="ACRA/E-RELATED COMPONENT OF DRUG EFFLUX TRANSPORTER"/>
    <property type="match status" value="1"/>
</dbReference>
<keyword evidence="10" id="KW-1185">Reference proteome</keyword>
<name>A0A2W7NME2_9RHOB</name>
<dbReference type="Gene3D" id="1.10.287.470">
    <property type="entry name" value="Helix hairpin bin"/>
    <property type="match status" value="1"/>
</dbReference>
<dbReference type="RefSeq" id="WP_111538010.1">
    <property type="nucleotide sequence ID" value="NZ_QKZL01000014.1"/>
</dbReference>
<dbReference type="InterPro" id="IPR058627">
    <property type="entry name" value="MdtA-like_C"/>
</dbReference>
<accession>A0A2W7NME2</accession>
<evidence type="ECO:0000256" key="3">
    <source>
        <dbReference type="SAM" id="Coils"/>
    </source>
</evidence>
<dbReference type="Pfam" id="PF25917">
    <property type="entry name" value="BSH_RND"/>
    <property type="match status" value="1"/>
</dbReference>
<evidence type="ECO:0000259" key="8">
    <source>
        <dbReference type="Pfam" id="PF25967"/>
    </source>
</evidence>
<dbReference type="OrthoDB" id="9816569at2"/>
<reference evidence="9 10" key="1">
    <citation type="submission" date="2018-06" db="EMBL/GenBank/DDBJ databases">
        <title>Genomic Encyclopedia of Archaeal and Bacterial Type Strains, Phase II (KMG-II): from individual species to whole genera.</title>
        <authorList>
            <person name="Goeker M."/>
        </authorList>
    </citation>
    <scope>NUCLEOTIDE SEQUENCE [LARGE SCALE GENOMIC DNA]</scope>
    <source>
        <strain evidence="9 10">DSM 22009</strain>
    </source>
</reference>
<sequence length="401" mass="41947">MSFRPRSGHVAALILLLAAAGSAAAQGQAPGGEAPPTPVTVKTLAPESVTLTATLPGRVHPSAEAEVRPQVNGIVTERLFAEGSEVAAGDVLYRVDRATYEAAVSQAEATVRQAEAQLRAAEREAERITTLQERGISSASTEDSAVSTRDSAQASLELARAQLDAAQLELDRTDIRARLSGTIGFSQASAGALVSLNQAEPMAVIRDIDPVYVDVTQSAAELLEWRRRRMEGQATETGEVELILADGSTYEATGQLTAAEPHVDEQTGVVVLRMEFPNPDGLLLPGMYVQVEMPTGTIDDVYLAAQEGVTRDRRGNPVALVVNGDDVVEERALTVLQDRGGDWVVQDGFQPGDRLIVAGGQKVAPGATVAPEEAAPPATEEAAAGQAGGRTEIASTAGEGN</sequence>
<dbReference type="InterPro" id="IPR006143">
    <property type="entry name" value="RND_pump_MFP"/>
</dbReference>
<feature type="domain" description="Multidrug resistance protein MdtA-like C-terminal permuted SH3" evidence="8">
    <location>
        <begin position="303"/>
        <end position="362"/>
    </location>
</feature>
<feature type="signal peptide" evidence="5">
    <location>
        <begin position="1"/>
        <end position="25"/>
    </location>
</feature>
<feature type="region of interest" description="Disordered" evidence="4">
    <location>
        <begin position="367"/>
        <end position="401"/>
    </location>
</feature>